<sequence length="237" mass="26912">MVKRQSVWNLLRLGIPKGVGIRGIGGCRLGGSRSPGWADGRTGQSIYVNTFLVFFSFLFIFPACMHGVAKRYHTPTRYTLHTTIGRAGRRDRDGLQQIYVYRWPMEVSGSGSSKKMFPIFISISIFSTSSFGFLCLFLVFGLPLSKQTPTCHDLPPQQTFSLTERNEFIELRYGLSPWCVYACVCVCVLMMWQTKGFEHEGIQLFIISLDTATLLFPLYMSADGEKVRYMMMVMMVI</sequence>
<organism evidence="2 3">
    <name type="scientific">Triangularia verruculosa</name>
    <dbReference type="NCBI Taxonomy" id="2587418"/>
    <lineage>
        <taxon>Eukaryota</taxon>
        <taxon>Fungi</taxon>
        <taxon>Dikarya</taxon>
        <taxon>Ascomycota</taxon>
        <taxon>Pezizomycotina</taxon>
        <taxon>Sordariomycetes</taxon>
        <taxon>Sordariomycetidae</taxon>
        <taxon>Sordariales</taxon>
        <taxon>Podosporaceae</taxon>
        <taxon>Triangularia</taxon>
    </lineage>
</organism>
<gene>
    <name evidence="2" type="ORF">QBC40DRAFT_14418</name>
</gene>
<evidence type="ECO:0000256" key="1">
    <source>
        <dbReference type="SAM" id="Phobius"/>
    </source>
</evidence>
<accession>A0AAN6XC83</accession>
<dbReference type="EMBL" id="MU863997">
    <property type="protein sequence ID" value="KAK4195947.1"/>
    <property type="molecule type" value="Genomic_DNA"/>
</dbReference>
<keyword evidence="3" id="KW-1185">Reference proteome</keyword>
<reference evidence="2" key="2">
    <citation type="submission" date="2023-05" db="EMBL/GenBank/DDBJ databases">
        <authorList>
            <consortium name="Lawrence Berkeley National Laboratory"/>
            <person name="Steindorff A."/>
            <person name="Hensen N."/>
            <person name="Bonometti L."/>
            <person name="Westerberg I."/>
            <person name="Brannstrom I.O."/>
            <person name="Guillou S."/>
            <person name="Cros-Aarteil S."/>
            <person name="Calhoun S."/>
            <person name="Haridas S."/>
            <person name="Kuo A."/>
            <person name="Mondo S."/>
            <person name="Pangilinan J."/>
            <person name="Riley R."/>
            <person name="Labutti K."/>
            <person name="Andreopoulos B."/>
            <person name="Lipzen A."/>
            <person name="Chen C."/>
            <person name="Yanf M."/>
            <person name="Daum C."/>
            <person name="Ng V."/>
            <person name="Clum A."/>
            <person name="Ohm R."/>
            <person name="Martin F."/>
            <person name="Silar P."/>
            <person name="Natvig D."/>
            <person name="Lalanne C."/>
            <person name="Gautier V."/>
            <person name="Ament-Velasquez S.L."/>
            <person name="Kruys A."/>
            <person name="Hutchinson M.I."/>
            <person name="Powell A.J."/>
            <person name="Barry K."/>
            <person name="Miller A.N."/>
            <person name="Grigoriev I.V."/>
            <person name="Debuchy R."/>
            <person name="Gladieux P."/>
            <person name="Thoren M.H."/>
            <person name="Johannesson H."/>
        </authorList>
    </citation>
    <scope>NUCLEOTIDE SEQUENCE</scope>
    <source>
        <strain evidence="2">CBS 315.58</strain>
    </source>
</reference>
<feature type="transmembrane region" description="Helical" evidence="1">
    <location>
        <begin position="46"/>
        <end position="69"/>
    </location>
</feature>
<name>A0AAN6XC83_9PEZI</name>
<reference evidence="2" key="1">
    <citation type="journal article" date="2023" name="Mol. Phylogenet. Evol.">
        <title>Genome-scale phylogeny and comparative genomics of the fungal order Sordariales.</title>
        <authorList>
            <person name="Hensen N."/>
            <person name="Bonometti L."/>
            <person name="Westerberg I."/>
            <person name="Brannstrom I.O."/>
            <person name="Guillou S."/>
            <person name="Cros-Aarteil S."/>
            <person name="Calhoun S."/>
            <person name="Haridas S."/>
            <person name="Kuo A."/>
            <person name="Mondo S."/>
            <person name="Pangilinan J."/>
            <person name="Riley R."/>
            <person name="LaButti K."/>
            <person name="Andreopoulos B."/>
            <person name="Lipzen A."/>
            <person name="Chen C."/>
            <person name="Yan M."/>
            <person name="Daum C."/>
            <person name="Ng V."/>
            <person name="Clum A."/>
            <person name="Steindorff A."/>
            <person name="Ohm R.A."/>
            <person name="Martin F."/>
            <person name="Silar P."/>
            <person name="Natvig D.O."/>
            <person name="Lalanne C."/>
            <person name="Gautier V."/>
            <person name="Ament-Velasquez S.L."/>
            <person name="Kruys A."/>
            <person name="Hutchinson M.I."/>
            <person name="Powell A.J."/>
            <person name="Barry K."/>
            <person name="Miller A.N."/>
            <person name="Grigoriev I.V."/>
            <person name="Debuchy R."/>
            <person name="Gladieux P."/>
            <person name="Hiltunen Thoren M."/>
            <person name="Johannesson H."/>
        </authorList>
    </citation>
    <scope>NUCLEOTIDE SEQUENCE</scope>
    <source>
        <strain evidence="2">CBS 315.58</strain>
    </source>
</reference>
<feature type="transmembrane region" description="Helical" evidence="1">
    <location>
        <begin position="119"/>
        <end position="140"/>
    </location>
</feature>
<dbReference type="AlphaFoldDB" id="A0AAN6XC83"/>
<proteinExistence type="predicted"/>
<evidence type="ECO:0000313" key="2">
    <source>
        <dbReference type="EMBL" id="KAK4195947.1"/>
    </source>
</evidence>
<protein>
    <submittedName>
        <fullName evidence="2">Uncharacterized protein</fullName>
    </submittedName>
</protein>
<evidence type="ECO:0000313" key="3">
    <source>
        <dbReference type="Proteomes" id="UP001303160"/>
    </source>
</evidence>
<feature type="transmembrane region" description="Helical" evidence="1">
    <location>
        <begin position="175"/>
        <end position="192"/>
    </location>
</feature>
<keyword evidence="1" id="KW-0812">Transmembrane</keyword>
<dbReference type="Proteomes" id="UP001303160">
    <property type="component" value="Unassembled WGS sequence"/>
</dbReference>
<keyword evidence="1" id="KW-0472">Membrane</keyword>
<feature type="transmembrane region" description="Helical" evidence="1">
    <location>
        <begin position="204"/>
        <end position="222"/>
    </location>
</feature>
<comment type="caution">
    <text evidence="2">The sequence shown here is derived from an EMBL/GenBank/DDBJ whole genome shotgun (WGS) entry which is preliminary data.</text>
</comment>
<keyword evidence="1" id="KW-1133">Transmembrane helix</keyword>